<dbReference type="PANTHER" id="PTHR22050:SF0">
    <property type="entry name" value="TRANSMEMBRANE PROTEIN 131 HOMOLOG"/>
    <property type="match status" value="1"/>
</dbReference>
<comment type="caution">
    <text evidence="2">The sequence shown here is derived from an EMBL/GenBank/DDBJ whole genome shotgun (WGS) entry which is preliminary data.</text>
</comment>
<dbReference type="Proteomes" id="UP001651158">
    <property type="component" value="Unassembled WGS sequence"/>
</dbReference>
<protein>
    <recommendedName>
        <fullName evidence="4">Transmembrane protein</fullName>
    </recommendedName>
</protein>
<feature type="region of interest" description="Disordered" evidence="1">
    <location>
        <begin position="2193"/>
        <end position="2226"/>
    </location>
</feature>
<evidence type="ECO:0008006" key="4">
    <source>
        <dbReference type="Google" id="ProtNLM"/>
    </source>
</evidence>
<name>A0ABR4Q452_9CEST</name>
<gene>
    <name evidence="2" type="ORF">TcWFU_004076</name>
</gene>
<organism evidence="2 3">
    <name type="scientific">Taenia crassiceps</name>
    <dbReference type="NCBI Taxonomy" id="6207"/>
    <lineage>
        <taxon>Eukaryota</taxon>
        <taxon>Metazoa</taxon>
        <taxon>Spiralia</taxon>
        <taxon>Lophotrochozoa</taxon>
        <taxon>Platyhelminthes</taxon>
        <taxon>Cestoda</taxon>
        <taxon>Eucestoda</taxon>
        <taxon>Cyclophyllidea</taxon>
        <taxon>Taeniidae</taxon>
        <taxon>Taenia</taxon>
    </lineage>
</organism>
<feature type="compositionally biased region" description="Low complexity" evidence="1">
    <location>
        <begin position="1675"/>
        <end position="1688"/>
    </location>
</feature>
<feature type="compositionally biased region" description="Polar residues" evidence="1">
    <location>
        <begin position="1866"/>
        <end position="1907"/>
    </location>
</feature>
<keyword evidence="3" id="KW-1185">Reference proteome</keyword>
<proteinExistence type="predicted"/>
<reference evidence="2 3" key="1">
    <citation type="journal article" date="2022" name="Front. Cell. Infect. Microbiol.">
        <title>The Genomes of Two Strains of Taenia crassiceps the Animal Model for the Study of Human Cysticercosis.</title>
        <authorList>
            <person name="Bobes R.J."/>
            <person name="Estrada K."/>
            <person name="Rios-Valencia D.G."/>
            <person name="Calderon-Gallegos A."/>
            <person name="de la Torre P."/>
            <person name="Carrero J.C."/>
            <person name="Sanchez-Flores A."/>
            <person name="Laclette J.P."/>
        </authorList>
    </citation>
    <scope>NUCLEOTIDE SEQUENCE [LARGE SCALE GENOMIC DNA]</scope>
    <source>
        <strain evidence="2">WFUcys</strain>
    </source>
</reference>
<feature type="region of interest" description="Disordered" evidence="1">
    <location>
        <begin position="1789"/>
        <end position="1931"/>
    </location>
</feature>
<evidence type="ECO:0000313" key="3">
    <source>
        <dbReference type="Proteomes" id="UP001651158"/>
    </source>
</evidence>
<feature type="region of interest" description="Disordered" evidence="1">
    <location>
        <begin position="1633"/>
        <end position="1712"/>
    </location>
</feature>
<sequence length="2513" mass="274300">MAIIAGKSSRIPHLISFYHTSESLPLVYAASLPQFYLSHSESMQGRRTILQYWIYLVILWAVNALMQTVQQDDHDPRSGVYNVRVSGVVYWGGASLPDGVSSNGTRPFGFPGNIVNGTDDVSNLQFTPSYVNFSQHIQVYGFSTPSGYGLRPLRANLLSLSAKHRFTFAFSNPHPFPIEVSNLSLSASSDSQNDDNQVLFLSAENSCQFQQNADLQQIPNSITLAEQQSSRLCSFTFSSTAPKTLKGFFSGVILLANSSANNPVMAKNSSSSFLLRQFTLEPTVFVVPLELRFGTSSNLFNVQEEVLDFGSLIHSGPPRQLHLTAFNQMSGPSALSISTMSGKNYLDISYDPVVFPDDSNYGKEIATITFNPAVVDHFGEFSGNLDVVTDGQPPIVIPYVATVLRGSLQFSQHHLTFYCGHPDQFVEKGRTLTKKIVSLTNTFDYPLEIWGYRLPEVYADLFEIGSLAEAEYLPPTASVNLTIIFRGFKQQEAFKCKVDSFNLTFYTNASSFHISLNLYDAKLKIQSPNAEVSADALIFDIFKFCSQCTPSFYISNPNPIAVVIQRLRVDKPVGNQCVNLARLRQQSGLFSHHRHQQQPSEVEVSLFSEGNCNSESLTLQPSNWIHFSIIFDPQQVGSVTEWILTVDSNFVSISKILRFRVPARVLMMEPPILNLGLLFPGKLFSQELLVYNGLAKPLEVTSLEFHSIHDMLRFRVVLSNPSGVTSVNLAPHQTTPIGSLSYNDSIGCRDILAASTTPTFADDDAASRVCYAGFELGSTKEGEGLPSHGVISTPGSGPAFFPGLRFSASLFTQLQNSWRSLTRLIHVATVGIAPVIAEPTEECKVVERVTIYVTDKEEPSFIGHLVANLVWPRILSERVVDEKAIAKSIPSSSICQLSFQIGSTEGLAQLWIQNLVTEVVTCLLTLTNPTEKPLFIQPILLDDLLPANMNYTEMVEQMPSLSEELFRAAHIPQHLAKFPRHPSQRTGRFTSCKDAPKFDDDSLASFRSVLNYHSLQNVVLPSCCPVYVLSPKGGEVTYSITFTPGAFHNESTGHNFHPKFDTSLLLLRNNLTALETVLLQTVTKTAAVGVRSGLLPTDSSSHTTVGSERNFATFPTATGFAFDAAASFNPLLVNPACESTPLAGIVDVAQYDLRAESGNILCPVAAASGRNLSLCRVSATPLNNSIPEGALFSFTFNEGHLRSLCSDGAIRPRPSITRFIEGLKLAFPFNFFRLSNLQSSQSSMESSRFSSPLQLAWAMDEDGMPIFSSEFISGLVLSRRIALFNPGSLPVWIMRVGFKQPGGTGHTLALGQCDPHLYGFSVALCDSDGTATSTRSRHKTADGALREFELKPGEQRWLEVLYSPDFLHTEVNVELCLFASLLAPTAGRPVWLSKRMMDLEPVNGDFQSAFRTSSSPTCNTNRVSECSVFQLDPIRLSAKIPSSLTRLCHSSLIRPPFEDNLWSLLLFVFASNLAGIFVAASFDAIRLLSFHESCRQATTPVTTAANGISNSDQQSSSQLFNLNFNLPLFGQDQQQQTNSMSPYLQVVGATTSQPVSDDTYCRRRLCRNSASETVDRQQSNNFSTTGIALTVAKSLVRGLRSAVTGTGRAVYLPLTRGLGLIGKRWSRLLSSLRGRTTEVERSSRTVARRGTKSSMDASFVFRNHQPQEQNRRSGMESTEGSGTTSNSRKSSDEAKRTTKQSTVKVNGEIASPSLPNNAHVCSDGATAMVWTNQSASGGYTKNRGGGGAKHNSLGAVPAELQASLKAAATTVGGGGGVIKKHSLLNSINSSISTTTPPSPKMRTIKSGASLGTPPPPTPPPPPPSLIMESIKVESASMGVKKPKQFGYQQQQQQQMPKTALAGPAIMSQSQGSYKPSGHRYNSSKETSFPKQKSPSASANDTVASESPGQRKKSVKTSAPSKSSFIPNIGTTNTTGVAAMAAVTAGSLPPWQTRKPLTSIESHCPDQLRQPSASEPVESEVGISGLVSQSGPPTTAWAGTSRSEAVATPRLSNNHLGDLEFPPLSSAVCRRSVKPASMAGDGKLVLSPELSRLVTETSELDRQMRRLPPNTHRSRTSTNWDDVTPQQQLQHTVSRHCIPHTASSLLSTPQSQYVTPMQHPPPPHHHHHHRPCLYNPSYPVTTMLCPRASPSTYCHSANTAPITAEYANHGYPYHQHQQNTFEPAAFNGTSTTDFHVNSRGHRRRRSSTGQIFTSVEKPPATTTTTTTDSAVATDDQELANLVLFSSHKSDMDLTSILPKVDDDVLVVEEGEEGEEDSTDDKFYPPEWLNAFDTSPPPTSEKATETAVQGISAPLCELEQLTAARRRWMLMHEQRGQTRSEEMGFGFEGSDFPLLNCEHLVPSAPLSSHPTLEGQVEDSFLRKKSNVTFDKTVGGQLTSTVSAAKGAPNSQSKTPQTMPDAFGMFQKTWLPAFLPWRSRFSTEDPTRDPDFADSTLYFSSCQPDIPGPIIQEVTETTTASDDSSKSGEDVSSETRERLEIRAGQILPCHNAGDNK</sequence>
<evidence type="ECO:0000313" key="2">
    <source>
        <dbReference type="EMBL" id="KAL5104448.1"/>
    </source>
</evidence>
<evidence type="ECO:0000256" key="1">
    <source>
        <dbReference type="SAM" id="MobiDB-lite"/>
    </source>
</evidence>
<dbReference type="InterPro" id="IPR039877">
    <property type="entry name" value="TMEM131-like"/>
</dbReference>
<feature type="compositionally biased region" description="Polar residues" evidence="1">
    <location>
        <begin position="1985"/>
        <end position="1998"/>
    </location>
</feature>
<feature type="region of interest" description="Disordered" evidence="1">
    <location>
        <begin position="1962"/>
        <end position="1998"/>
    </location>
</feature>
<feature type="compositionally biased region" description="Basic and acidic residues" evidence="1">
    <location>
        <begin position="2480"/>
        <end position="2498"/>
    </location>
</feature>
<feature type="compositionally biased region" description="Polar residues" evidence="1">
    <location>
        <begin position="1915"/>
        <end position="1925"/>
    </location>
</feature>
<dbReference type="PANTHER" id="PTHR22050">
    <property type="entry name" value="RW1 PROTEIN HOMOLOG"/>
    <property type="match status" value="1"/>
</dbReference>
<feature type="compositionally biased region" description="Pro residues" evidence="1">
    <location>
        <begin position="1812"/>
        <end position="1824"/>
    </location>
</feature>
<accession>A0ABR4Q452</accession>
<feature type="region of interest" description="Disordered" evidence="1">
    <location>
        <begin position="2465"/>
        <end position="2513"/>
    </location>
</feature>
<dbReference type="EMBL" id="JAKROA010000012">
    <property type="protein sequence ID" value="KAL5104448.1"/>
    <property type="molecule type" value="Genomic_DNA"/>
</dbReference>